<evidence type="ECO:0008006" key="3">
    <source>
        <dbReference type="Google" id="ProtNLM"/>
    </source>
</evidence>
<dbReference type="Proteomes" id="UP000189981">
    <property type="component" value="Unassembled WGS sequence"/>
</dbReference>
<keyword evidence="2" id="KW-1185">Reference proteome</keyword>
<accession>A0A1T5DT72</accession>
<protein>
    <recommendedName>
        <fullName evidence="3">MetA-pathway of phenol degradation</fullName>
    </recommendedName>
</protein>
<proteinExistence type="predicted"/>
<gene>
    <name evidence="1" type="ORF">SAMN05661099_2588</name>
</gene>
<dbReference type="STRING" id="572036.SAMN05661099_2588"/>
<name>A0A1T5DT72_9SPHI</name>
<dbReference type="EMBL" id="FUYR01000002">
    <property type="protein sequence ID" value="SKB74914.1"/>
    <property type="molecule type" value="Genomic_DNA"/>
</dbReference>
<sequence>MLSEGLTAQELYVSTEPASNMPKNSIGLRLTSEVMPGSDLGFRLVPEVMVGITKNLMGHAILYISDIHQKKQKVEGFGVYGKYRFLSIDSLQRHFRMAAYGRYSSINNPTYTLTDFSPNSSSYSFQAIDEINLEGDNSGVQGGLVATQLIHKLALSASVNYNRAFNNRGGNELLAGQATEALGYTFSTGYLTYPKVYTSYEQPNINVYMEFLGKTNLVDSKSFLEAAPALQVILNSRTRIDVSKRIEIYGNMARMTKNMWLFRIEHNLFNVF</sequence>
<reference evidence="2" key="1">
    <citation type="submission" date="2017-02" db="EMBL/GenBank/DDBJ databases">
        <authorList>
            <person name="Varghese N."/>
            <person name="Submissions S."/>
        </authorList>
    </citation>
    <scope>NUCLEOTIDE SEQUENCE [LARGE SCALE GENOMIC DNA]</scope>
    <source>
        <strain evidence="2">DSM 22385</strain>
    </source>
</reference>
<evidence type="ECO:0000313" key="2">
    <source>
        <dbReference type="Proteomes" id="UP000189981"/>
    </source>
</evidence>
<evidence type="ECO:0000313" key="1">
    <source>
        <dbReference type="EMBL" id="SKB74914.1"/>
    </source>
</evidence>
<dbReference type="AlphaFoldDB" id="A0A1T5DT72"/>
<organism evidence="1 2">
    <name type="scientific">Daejeonella lutea</name>
    <dbReference type="NCBI Taxonomy" id="572036"/>
    <lineage>
        <taxon>Bacteria</taxon>
        <taxon>Pseudomonadati</taxon>
        <taxon>Bacteroidota</taxon>
        <taxon>Sphingobacteriia</taxon>
        <taxon>Sphingobacteriales</taxon>
        <taxon>Sphingobacteriaceae</taxon>
        <taxon>Daejeonella</taxon>
    </lineage>
</organism>